<evidence type="ECO:0000256" key="3">
    <source>
        <dbReference type="ARBA" id="ARBA00023242"/>
    </source>
</evidence>
<keyword evidence="7" id="KW-1185">Reference proteome</keyword>
<dbReference type="Proteomes" id="UP000002009">
    <property type="component" value="Chromosome 11"/>
</dbReference>
<sequence length="215" mass="24517">MAEDKPAEDAKTPDDSNLKRKKDTELVVPICYGTCAYWLGKKADEYHSHKWTVYLRGPENEDLSHVISKVVFNLHPSFKEAQRTLEKPPYEVTETGWGEFEIGITVHFSDDSGEKSVDLSAPLKLYEESADGKQEKKEQKKPVIKEKYEEMVFHEPDESFLKRVKSHKTKQAPTTEITPVLGKRDDTDELLRIATARKVVAERVSVLKAQLDALT</sequence>
<dbReference type="OMA" id="VMSEVYE"/>
<proteinExistence type="predicted"/>
<dbReference type="InterPro" id="IPR055129">
    <property type="entry name" value="YEATS_dom"/>
</dbReference>
<evidence type="ECO:0000256" key="4">
    <source>
        <dbReference type="PROSITE-ProRule" id="PRU00376"/>
    </source>
</evidence>
<dbReference type="GeneID" id="8247393"/>
<dbReference type="GO" id="GO:0005634">
    <property type="term" value="C:nucleus"/>
    <property type="evidence" value="ECO:0007669"/>
    <property type="project" value="UniProtKB-SubCell"/>
</dbReference>
<dbReference type="InterPro" id="IPR005033">
    <property type="entry name" value="YEATS"/>
</dbReference>
<evidence type="ECO:0000256" key="1">
    <source>
        <dbReference type="ARBA" id="ARBA00023015"/>
    </source>
</evidence>
<dbReference type="EMBL" id="CP001330">
    <property type="protein sequence ID" value="ACO66529.1"/>
    <property type="molecule type" value="Genomic_DNA"/>
</dbReference>
<keyword evidence="2" id="KW-0804">Transcription</keyword>
<evidence type="ECO:0000313" key="6">
    <source>
        <dbReference type="EMBL" id="ACO66529.1"/>
    </source>
</evidence>
<keyword evidence="1" id="KW-0805">Transcription regulation</keyword>
<dbReference type="PANTHER" id="PTHR47573">
    <property type="entry name" value="PROTEIN AF-9 HOMOLOG"/>
    <property type="match status" value="1"/>
</dbReference>
<dbReference type="AlphaFoldDB" id="C1EEG0"/>
<dbReference type="FunCoup" id="C1EEG0">
    <property type="interactions" value="1823"/>
</dbReference>
<dbReference type="Pfam" id="PF03366">
    <property type="entry name" value="YEATS"/>
    <property type="match status" value="1"/>
</dbReference>
<dbReference type="STRING" id="296587.C1EEG0"/>
<dbReference type="OrthoDB" id="494822at2759"/>
<name>C1EEG0_MICCC</name>
<feature type="domain" description="YEATS" evidence="5">
    <location>
        <begin position="20"/>
        <end position="167"/>
    </location>
</feature>
<dbReference type="PROSITE" id="PS51037">
    <property type="entry name" value="YEATS"/>
    <property type="match status" value="1"/>
</dbReference>
<keyword evidence="3 4" id="KW-0539">Nucleus</keyword>
<organism evidence="6 7">
    <name type="scientific">Micromonas commoda (strain RCC299 / NOUM17 / CCMP2709)</name>
    <name type="common">Picoplanktonic green alga</name>
    <dbReference type="NCBI Taxonomy" id="296587"/>
    <lineage>
        <taxon>Eukaryota</taxon>
        <taxon>Viridiplantae</taxon>
        <taxon>Chlorophyta</taxon>
        <taxon>Mamiellophyceae</taxon>
        <taxon>Mamiellales</taxon>
        <taxon>Mamiellaceae</taxon>
        <taxon>Micromonas</taxon>
    </lineage>
</organism>
<dbReference type="Gene3D" id="2.60.40.1970">
    <property type="entry name" value="YEATS domain"/>
    <property type="match status" value="1"/>
</dbReference>
<dbReference type="KEGG" id="mis:MICPUN_62610"/>
<dbReference type="InterPro" id="IPR038704">
    <property type="entry name" value="YEAST_sf"/>
</dbReference>
<dbReference type="RefSeq" id="XP_002505271.1">
    <property type="nucleotide sequence ID" value="XM_002505225.1"/>
</dbReference>
<reference evidence="6 7" key="1">
    <citation type="journal article" date="2009" name="Science">
        <title>Green evolution and dynamic adaptations revealed by genomes of the marine picoeukaryotes Micromonas.</title>
        <authorList>
            <person name="Worden A.Z."/>
            <person name="Lee J.H."/>
            <person name="Mock T."/>
            <person name="Rouze P."/>
            <person name="Simmons M.P."/>
            <person name="Aerts A.L."/>
            <person name="Allen A.E."/>
            <person name="Cuvelier M.L."/>
            <person name="Derelle E."/>
            <person name="Everett M.V."/>
            <person name="Foulon E."/>
            <person name="Grimwood J."/>
            <person name="Gundlach H."/>
            <person name="Henrissat B."/>
            <person name="Napoli C."/>
            <person name="McDonald S.M."/>
            <person name="Parker M.S."/>
            <person name="Rombauts S."/>
            <person name="Salamov A."/>
            <person name="Von Dassow P."/>
            <person name="Badger J.H."/>
            <person name="Coutinho P.M."/>
            <person name="Demir E."/>
            <person name="Dubchak I."/>
            <person name="Gentemann C."/>
            <person name="Eikrem W."/>
            <person name="Gready J.E."/>
            <person name="John U."/>
            <person name="Lanier W."/>
            <person name="Lindquist E.A."/>
            <person name="Lucas S."/>
            <person name="Mayer K.F."/>
            <person name="Moreau H."/>
            <person name="Not F."/>
            <person name="Otillar R."/>
            <person name="Panaud O."/>
            <person name="Pangilinan J."/>
            <person name="Paulsen I."/>
            <person name="Piegu B."/>
            <person name="Poliakov A."/>
            <person name="Robbens S."/>
            <person name="Schmutz J."/>
            <person name="Toulza E."/>
            <person name="Wyss T."/>
            <person name="Zelensky A."/>
            <person name="Zhou K."/>
            <person name="Armbrust E.V."/>
            <person name="Bhattacharya D."/>
            <person name="Goodenough U.W."/>
            <person name="Van de Peer Y."/>
            <person name="Grigoriev I.V."/>
        </authorList>
    </citation>
    <scope>NUCLEOTIDE SEQUENCE [LARGE SCALE GENOMIC DNA]</scope>
    <source>
        <strain evidence="7">RCC299 / NOUM17</strain>
    </source>
</reference>
<evidence type="ECO:0000313" key="7">
    <source>
        <dbReference type="Proteomes" id="UP000002009"/>
    </source>
</evidence>
<protein>
    <submittedName>
        <fullName evidence="6">YEATS domain-containing protein</fullName>
    </submittedName>
</protein>
<dbReference type="GO" id="GO:0006355">
    <property type="term" value="P:regulation of DNA-templated transcription"/>
    <property type="evidence" value="ECO:0007669"/>
    <property type="project" value="InterPro"/>
</dbReference>
<dbReference type="eggNOG" id="KOG3149">
    <property type="taxonomic scope" value="Eukaryota"/>
</dbReference>
<gene>
    <name evidence="6" type="ORF">MICPUN_62610</name>
</gene>
<evidence type="ECO:0000259" key="5">
    <source>
        <dbReference type="PROSITE" id="PS51037"/>
    </source>
</evidence>
<accession>C1EEG0</accession>
<dbReference type="PANTHER" id="PTHR47573:SF1">
    <property type="entry name" value="PROTEIN AF-9 HOMOLOG"/>
    <property type="match status" value="1"/>
</dbReference>
<evidence type="ECO:0000256" key="2">
    <source>
        <dbReference type="ARBA" id="ARBA00023163"/>
    </source>
</evidence>
<dbReference type="InParanoid" id="C1EEG0"/>
<dbReference type="CDD" id="cd16910">
    <property type="entry name" value="YEATS_TFIID14_like"/>
    <property type="match status" value="1"/>
</dbReference>
<comment type="subcellular location">
    <subcellularLocation>
        <location evidence="4">Nucleus</location>
    </subcellularLocation>
</comment>